<comment type="subcellular location">
    <subcellularLocation>
        <location evidence="1">Cell envelope</location>
    </subcellularLocation>
</comment>
<dbReference type="Gene3D" id="2.60.40.4270">
    <property type="entry name" value="Listeria-Bacteroides repeat domain"/>
    <property type="match status" value="1"/>
</dbReference>
<dbReference type="EMBL" id="ADKX01000001">
    <property type="protein sequence ID" value="EFW06708.1"/>
    <property type="molecule type" value="Genomic_DNA"/>
</dbReference>
<gene>
    <name evidence="4" type="ORF">HMPREF9488_00245</name>
</gene>
<evidence type="ECO:0000256" key="1">
    <source>
        <dbReference type="ARBA" id="ARBA00004196"/>
    </source>
</evidence>
<evidence type="ECO:0000313" key="5">
    <source>
        <dbReference type="Proteomes" id="UP000003157"/>
    </source>
</evidence>
<keyword evidence="2" id="KW-0812">Transmembrane</keyword>
<dbReference type="SMART" id="SM00710">
    <property type="entry name" value="PbH1"/>
    <property type="match status" value="7"/>
</dbReference>
<keyword evidence="2" id="KW-0472">Membrane</keyword>
<keyword evidence="2" id="KW-1133">Transmembrane helix</keyword>
<dbReference type="InterPro" id="IPR011050">
    <property type="entry name" value="Pectin_lyase_fold/virulence"/>
</dbReference>
<evidence type="ECO:0000256" key="2">
    <source>
        <dbReference type="SAM" id="Phobius"/>
    </source>
</evidence>
<feature type="domain" description="Right handed beta helix" evidence="3">
    <location>
        <begin position="262"/>
        <end position="409"/>
    </location>
</feature>
<dbReference type="InterPro" id="IPR039448">
    <property type="entry name" value="Beta_helix"/>
</dbReference>
<dbReference type="eggNOG" id="COG5434">
    <property type="taxonomic scope" value="Bacteria"/>
</dbReference>
<evidence type="ECO:0000313" key="4">
    <source>
        <dbReference type="EMBL" id="EFW06708.1"/>
    </source>
</evidence>
<dbReference type="InterPro" id="IPR042229">
    <property type="entry name" value="Listeria/Bacterioides_rpt_sf"/>
</dbReference>
<comment type="caution">
    <text evidence="4">The sequence shown here is derived from an EMBL/GenBank/DDBJ whole genome shotgun (WGS) entry which is preliminary data.</text>
</comment>
<proteinExistence type="predicted"/>
<reference evidence="4 5" key="1">
    <citation type="submission" date="2010-12" db="EMBL/GenBank/DDBJ databases">
        <title>The Genome Sequence of Coprobacillus sp. strain 29_1.</title>
        <authorList>
            <consortium name="The Broad Institute Genome Sequencing Platform"/>
            <person name="Earl A."/>
            <person name="Ward D."/>
            <person name="Feldgarden M."/>
            <person name="Gevers D."/>
            <person name="Daigneault M."/>
            <person name="Sibley C.D."/>
            <person name="White A."/>
            <person name="Strauss J."/>
            <person name="Allen-Vercoe E."/>
            <person name="Young S.K."/>
            <person name="Zeng Q."/>
            <person name="Gargeya S."/>
            <person name="Fitzgerald M."/>
            <person name="Haas B."/>
            <person name="Abouelleil A."/>
            <person name="Alvarado L."/>
            <person name="Arachchi H.M."/>
            <person name="Berlin A."/>
            <person name="Brown A."/>
            <person name="Chapman S.B."/>
            <person name="Chen Z."/>
            <person name="Dunbar C."/>
            <person name="Freedman E."/>
            <person name="Gearin G."/>
            <person name="Gellesch M."/>
            <person name="Goldberg J."/>
            <person name="Griggs A."/>
            <person name="Gujja S."/>
            <person name="Heilman E."/>
            <person name="Heiman D."/>
            <person name="Howarth C."/>
            <person name="Larson L."/>
            <person name="Lui A."/>
            <person name="MacDonald P.J.P."/>
            <person name="Mehta T."/>
            <person name="Montmayeur A."/>
            <person name="Murphy C."/>
            <person name="Neiman D."/>
            <person name="Pearson M."/>
            <person name="Priest M."/>
            <person name="Roberts A."/>
            <person name="Saif S."/>
            <person name="Shea T."/>
            <person name="Shenoy N."/>
            <person name="Sisk P."/>
            <person name="Stolte C."/>
            <person name="Sykes S."/>
            <person name="White J."/>
            <person name="Yandava C."/>
            <person name="Nusbaum C."/>
            <person name="Birren B."/>
        </authorList>
    </citation>
    <scope>NUCLEOTIDE SEQUENCE [LARGE SCALE GENOMIC DNA]</scope>
    <source>
        <strain evidence="4 5">29_1</strain>
    </source>
</reference>
<dbReference type="Gene3D" id="1.20.1270.70">
    <property type="entry name" value="Designed single chain three-helix bundle"/>
    <property type="match status" value="1"/>
</dbReference>
<evidence type="ECO:0000259" key="3">
    <source>
        <dbReference type="Pfam" id="PF13229"/>
    </source>
</evidence>
<dbReference type="SUPFAM" id="SSF51126">
    <property type="entry name" value="Pectin lyase-like"/>
    <property type="match status" value="1"/>
</dbReference>
<name>E7G657_9FIRM</name>
<dbReference type="InterPro" id="IPR012334">
    <property type="entry name" value="Pectin_lyas_fold"/>
</dbReference>
<dbReference type="Gene3D" id="2.160.20.10">
    <property type="entry name" value="Single-stranded right-handed beta-helix, Pectin lyase-like"/>
    <property type="match status" value="1"/>
</dbReference>
<accession>E7G657</accession>
<dbReference type="HOGENOM" id="CLU_248608_0_0_9"/>
<dbReference type="STRING" id="100884.GCA_000269565_01455"/>
<sequence>MIFSLISPRIVFASEEKTYGKVYYLDSHISKNDGNGLSEENAFNSLEDINNLMLQPGDKVLIKAGSQFTGTLWPKGSGCAGYPIVIDMYGEGNKPIIDANGSYFMPQVKNWKGAFTGQNGDQIGAAVYLYNQEYIEINNLDVKNTGDNVNRDRSGIRIEGYDYGQINHIYIRNCDIHDVRGYNGQDDIYPVVPTNPDGSPLDGYVGGDQSNPNTSNTFWGARTTHRTGGINLVTYTARETEAPNDFNVAVQELDTTKKVTTFNDVLIENNKIENCQANGITTTNVKGTLDDVDFRHTNVIIRNNYIHNVTRAGIIPLYTSGVIVEHNKVDTFQSTLEGYGCGIWCDRANGMIFQYNEVCNGQNGKDGMAFNLDDMTRDGVIQYNYTHDNYGGGYMLHVRQKSYNRNNTIRYNLSVNDSGAFLDYNAQIVAVGETDVTKLESAKVYNNTFISNKDCHAVFEGDEVNYNNNIWYFTNPTVAGRNQCFQPGKNSTFDNNAYIGCIAPQDDNQYTDDPQFVGGNSLFNLSQKNAFSKIALKTTSPYINKSINVSGNGQQDILGQPLTSYNLGAIAGPGHNVKEIPQAQTVKADDNNVKRYFSDGTLQTVVIQESVLEADTKWVNTTFNDEPVIYTKKLNNYLEIPFTGTGGTMKFKRGAGAGNVRVDVFEKGNLSTPVKTVNYNTYNASADVVTINDLQGLSSDNKDYIVKVYNNENGKASNFMSLTSEVASGSDMQPGCQNDKVVGIVIEKPTLLTIPFGKSDASIAMNAHTYMDTCYPQDVTIPVQYSINNGGQVKDHILTVTQPGQYKVTASATYNGNTVTATTTLIVEEGHEPQVNEEPLHTKTLENLIHNCQSLNLNDFILDKQDVFKKQLNEAIELLKKNNLTQNQIDKMVDSLSQAKKQLIQIRFDAEDSAINRTGNWVEINEETLDKGTALKSGATDEKLSLMINGNEVSVYGRKAVGTGTVRFVITDLKDNREEQIISEDIDCYSETKKDKELLFHWKQEDNGNYRLDIINTGQKNSIATNRDTNAIIDYIHVERANIETLEKTALMELINEYQKINFNQYQDNQYKSDFITQLVHAKNLLISATTQSQLDDMVITLKTAKEAMLLKESTTVPSDHVNIKQEGKFTLENNALVTNEKGAKLSFAFYGDGIELSVGQTAQTGLIKVTLYTIKNQKEEVLKTETIDTRLTNKRSMTNPHILFAYYGVNGEYRIECENLDITQMIINGFQIIGEYKAVVNKADLEKKISKIEKENISSQQYTKSSYEAFIKALNKAKDTVASSDNQQVINDTLTELTTAYNQLVRVYIIRFEFFNKQIKEFKISAGSSFKEEIDEKWPNDSRTGYQFDGWKIKGSHDLFESSSPITQDIVLVPSLSAIQYAINYYDGSVVTTERFTVEDQIHLKTPTKKGYKFIGWYNNQKFEGQAITQISQRIGNIDLYAKWQKLDNIENKLPEKSQNDSVETADTFNFLGYALLFVITGLGSLYLRKRYLKSMKSSKN</sequence>
<dbReference type="Pfam" id="PF09479">
    <property type="entry name" value="Flg_new"/>
    <property type="match status" value="1"/>
</dbReference>
<dbReference type="Gene3D" id="2.60.120.260">
    <property type="entry name" value="Galactose-binding domain-like"/>
    <property type="match status" value="2"/>
</dbReference>
<feature type="transmembrane region" description="Helical" evidence="2">
    <location>
        <begin position="1472"/>
        <end position="1489"/>
    </location>
</feature>
<dbReference type="InterPro" id="IPR006626">
    <property type="entry name" value="PbH1"/>
</dbReference>
<dbReference type="Proteomes" id="UP000003157">
    <property type="component" value="Unassembled WGS sequence"/>
</dbReference>
<keyword evidence="5" id="KW-1185">Reference proteome</keyword>
<dbReference type="InterPro" id="IPR013378">
    <property type="entry name" value="InlB-like_B-rpt"/>
</dbReference>
<dbReference type="NCBIfam" id="TIGR02543">
    <property type="entry name" value="List_Bact_rpt"/>
    <property type="match status" value="1"/>
</dbReference>
<dbReference type="Pfam" id="PF13229">
    <property type="entry name" value="Beta_helix"/>
    <property type="match status" value="1"/>
</dbReference>
<protein>
    <recommendedName>
        <fullName evidence="3">Right handed beta helix domain-containing protein</fullName>
    </recommendedName>
</protein>
<dbReference type="GO" id="GO:0030313">
    <property type="term" value="C:cell envelope"/>
    <property type="evidence" value="ECO:0007669"/>
    <property type="project" value="UniProtKB-SubCell"/>
</dbReference>
<organism evidence="4 5">
    <name type="scientific">Coprobacillus cateniformis</name>
    <dbReference type="NCBI Taxonomy" id="100884"/>
    <lineage>
        <taxon>Bacteria</taxon>
        <taxon>Bacillati</taxon>
        <taxon>Bacillota</taxon>
        <taxon>Erysipelotrichia</taxon>
        <taxon>Erysipelotrichales</taxon>
        <taxon>Coprobacillaceae</taxon>
        <taxon>Coprobacillus</taxon>
    </lineage>
</organism>
<dbReference type="Gene3D" id="1.20.1270.90">
    <property type="entry name" value="AF1782-like"/>
    <property type="match status" value="1"/>
</dbReference>